<dbReference type="AlphaFoldDB" id="A0A175Y4E9"/>
<gene>
    <name evidence="1" type="ORF">AVM11_03380</name>
</gene>
<organism evidence="1 2">
    <name type="scientific">Sphingomonas melonis TY</name>
    <dbReference type="NCBI Taxonomy" id="621456"/>
    <lineage>
        <taxon>Bacteria</taxon>
        <taxon>Pseudomonadati</taxon>
        <taxon>Pseudomonadota</taxon>
        <taxon>Alphaproteobacteria</taxon>
        <taxon>Sphingomonadales</taxon>
        <taxon>Sphingomonadaceae</taxon>
        <taxon>Sphingomonas</taxon>
    </lineage>
</organism>
<comment type="caution">
    <text evidence="1">The sequence shown here is derived from an EMBL/GenBank/DDBJ whole genome shotgun (WGS) entry which is preliminary data.</text>
</comment>
<dbReference type="STRING" id="621456.BJP26_03450"/>
<dbReference type="RefSeq" id="WP_017980583.1">
    <property type="nucleotide sequence ID" value="NZ_CP017578.1"/>
</dbReference>
<protein>
    <submittedName>
        <fullName evidence="1">Uncharacterized protein</fullName>
    </submittedName>
</protein>
<evidence type="ECO:0000313" key="1">
    <source>
        <dbReference type="EMBL" id="KZB95329.1"/>
    </source>
</evidence>
<proteinExistence type="predicted"/>
<dbReference type="KEGG" id="smy:BJP26_03450"/>
<name>A0A175Y4E9_9SPHN</name>
<dbReference type="Proteomes" id="UP000078460">
    <property type="component" value="Unassembled WGS sequence"/>
</dbReference>
<dbReference type="EMBL" id="LQCK02000012">
    <property type="protein sequence ID" value="KZB95329.1"/>
    <property type="molecule type" value="Genomic_DNA"/>
</dbReference>
<dbReference type="GeneID" id="93797004"/>
<reference evidence="1" key="1">
    <citation type="submission" date="2016-03" db="EMBL/GenBank/DDBJ databases">
        <title>Sphingomonas melonis TY, whole genome shotgun sequencing.</title>
        <authorList>
            <person name="Wang H."/>
            <person name="Zhu P."/>
        </authorList>
    </citation>
    <scope>NUCLEOTIDE SEQUENCE [LARGE SCALE GENOMIC DNA]</scope>
    <source>
        <strain evidence="1">TY</strain>
    </source>
</reference>
<keyword evidence="2" id="KW-1185">Reference proteome</keyword>
<dbReference type="OrthoDB" id="9072091at2"/>
<sequence length="93" mass="9732">MTVATDLQTLVADVSAAIASGKPMGRTELEVMRRTLSAVATEARAEEKAGTLAAMVLRDLFAGIENRAADLSGLAAFQRERLGAVLPRAPGVH</sequence>
<evidence type="ECO:0000313" key="2">
    <source>
        <dbReference type="Proteomes" id="UP000078460"/>
    </source>
</evidence>
<accession>A0A175Y4E9</accession>